<feature type="transmembrane region" description="Helical" evidence="1">
    <location>
        <begin position="65"/>
        <end position="81"/>
    </location>
</feature>
<dbReference type="EMBL" id="JANIAA010000040">
    <property type="protein sequence ID" value="MCQ8193956.1"/>
    <property type="molecule type" value="Genomic_DNA"/>
</dbReference>
<evidence type="ECO:0000313" key="3">
    <source>
        <dbReference type="Proteomes" id="UP001204746"/>
    </source>
</evidence>
<evidence type="ECO:0000313" key="2">
    <source>
        <dbReference type="EMBL" id="MCQ8193956.1"/>
    </source>
</evidence>
<reference evidence="2 3" key="1">
    <citation type="submission" date="2022-07" db="EMBL/GenBank/DDBJ databases">
        <authorList>
            <person name="Phongsopitanun W."/>
            <person name="Tanasupawat S."/>
        </authorList>
    </citation>
    <scope>NUCLEOTIDE SEQUENCE [LARGE SCALE GENOMIC DNA]</scope>
    <source>
        <strain evidence="2 3">RCU-064</strain>
    </source>
</reference>
<keyword evidence="3" id="KW-1185">Reference proteome</keyword>
<keyword evidence="1" id="KW-1133">Transmembrane helix</keyword>
<organism evidence="2 3">
    <name type="scientific">Streptomyces rugosispiralis</name>
    <dbReference type="NCBI Taxonomy" id="2967341"/>
    <lineage>
        <taxon>Bacteria</taxon>
        <taxon>Bacillati</taxon>
        <taxon>Actinomycetota</taxon>
        <taxon>Actinomycetes</taxon>
        <taxon>Kitasatosporales</taxon>
        <taxon>Streptomycetaceae</taxon>
        <taxon>Streptomyces</taxon>
    </lineage>
</organism>
<accession>A0ABT1V9J0</accession>
<sequence length="128" mass="14404">MLASLPLAYLLLMALVATFLFCFAMTKWVPVRKGRVAWPLICGVCCLGMILVGRLQPQQWSVQDMLVLYSFGWAGLTIGLFPSRKLMHEYATEINEGVKREKYEFPARYQVAVVSSVIIVTFLGILLS</sequence>
<name>A0ABT1V9J0_9ACTN</name>
<feature type="transmembrane region" description="Helical" evidence="1">
    <location>
        <begin position="6"/>
        <end position="24"/>
    </location>
</feature>
<keyword evidence="1" id="KW-0812">Transmembrane</keyword>
<dbReference type="RefSeq" id="WP_256654751.1">
    <property type="nucleotide sequence ID" value="NZ_JANIAA010000040.1"/>
</dbReference>
<comment type="caution">
    <text evidence="2">The sequence shown here is derived from an EMBL/GenBank/DDBJ whole genome shotgun (WGS) entry which is preliminary data.</text>
</comment>
<keyword evidence="1" id="KW-0472">Membrane</keyword>
<dbReference type="Proteomes" id="UP001204746">
    <property type="component" value="Unassembled WGS sequence"/>
</dbReference>
<evidence type="ECO:0000256" key="1">
    <source>
        <dbReference type="SAM" id="Phobius"/>
    </source>
</evidence>
<proteinExistence type="predicted"/>
<feature type="transmembrane region" description="Helical" evidence="1">
    <location>
        <begin position="109"/>
        <end position="127"/>
    </location>
</feature>
<gene>
    <name evidence="2" type="ORF">NP777_38095</name>
</gene>
<protein>
    <submittedName>
        <fullName evidence="2">Uncharacterized protein</fullName>
    </submittedName>
</protein>
<feature type="transmembrane region" description="Helical" evidence="1">
    <location>
        <begin position="36"/>
        <end position="53"/>
    </location>
</feature>